<feature type="domain" description="Proteinase inhibitor I42 chagasin" evidence="4">
    <location>
        <begin position="50"/>
        <end position="126"/>
    </location>
</feature>
<gene>
    <name evidence="5" type="ORF">BED41_12410</name>
</gene>
<proteinExistence type="predicted"/>
<dbReference type="STRING" id="1197717.BED41_12410"/>
<evidence type="ECO:0000256" key="1">
    <source>
        <dbReference type="ARBA" id="ARBA00022690"/>
    </source>
</evidence>
<organism evidence="5 6">
    <name type="scientific">Cloacibacillus porcorum</name>
    <dbReference type="NCBI Taxonomy" id="1197717"/>
    <lineage>
        <taxon>Bacteria</taxon>
        <taxon>Thermotogati</taxon>
        <taxon>Synergistota</taxon>
        <taxon>Synergistia</taxon>
        <taxon>Synergistales</taxon>
        <taxon>Synergistaceae</taxon>
        <taxon>Cloacibacillus</taxon>
    </lineage>
</organism>
<dbReference type="RefSeq" id="WP_066746822.1">
    <property type="nucleotide sequence ID" value="NZ_CP016757.1"/>
</dbReference>
<evidence type="ECO:0000313" key="5">
    <source>
        <dbReference type="EMBL" id="ANZ45816.1"/>
    </source>
</evidence>
<evidence type="ECO:0000256" key="2">
    <source>
        <dbReference type="ARBA" id="ARBA00022704"/>
    </source>
</evidence>
<dbReference type="EMBL" id="CP016757">
    <property type="protein sequence ID" value="ANZ45816.1"/>
    <property type="molecule type" value="Genomic_DNA"/>
</dbReference>
<dbReference type="Proteomes" id="UP000093044">
    <property type="component" value="Chromosome"/>
</dbReference>
<keyword evidence="1" id="KW-0646">Protease inhibitor</keyword>
<dbReference type="Gene3D" id="2.60.40.2020">
    <property type="match status" value="1"/>
</dbReference>
<reference evidence="5" key="1">
    <citation type="submission" date="2016-08" db="EMBL/GenBank/DDBJ databases">
        <title>Complete genome of Cloacibacillus porcorum.</title>
        <authorList>
            <person name="Looft T."/>
            <person name="Bayles D.O."/>
            <person name="Alt D.P."/>
        </authorList>
    </citation>
    <scope>NUCLEOTIDE SEQUENCE [LARGE SCALE GENOMIC DNA]</scope>
    <source>
        <strain evidence="5">CL-84</strain>
    </source>
</reference>
<dbReference type="InterPro" id="IPR018990">
    <property type="entry name" value="Prot_inh_I42_chagasin"/>
</dbReference>
<protein>
    <recommendedName>
        <fullName evidence="4">Proteinase inhibitor I42 chagasin domain-containing protein</fullName>
    </recommendedName>
</protein>
<feature type="chain" id="PRO_5008539021" description="Proteinase inhibitor I42 chagasin domain-containing protein" evidence="3">
    <location>
        <begin position="23"/>
        <end position="140"/>
    </location>
</feature>
<name>A0A1B2I781_9BACT</name>
<keyword evidence="3" id="KW-0732">Signal</keyword>
<feature type="signal peptide" evidence="3">
    <location>
        <begin position="1"/>
        <end position="22"/>
    </location>
</feature>
<sequence length="140" mass="15647">MYRFIVALCALTLLFSAGRAQAERRHAMVMPFPVTEATDIRYLEAETFLNDDFEISLAANPSTGYTWIDYDGLPTAISFVSRTYDPPAAAMPGAEGRERLRYHANATGHNHIILKYARPWEGKPAAYAVCCVYVKLPSQL</sequence>
<accession>A0A1B2I781</accession>
<dbReference type="SUPFAM" id="SSF141066">
    <property type="entry name" value="ICP-like"/>
    <property type="match status" value="1"/>
</dbReference>
<dbReference type="OrthoDB" id="161213at2"/>
<evidence type="ECO:0000259" key="4">
    <source>
        <dbReference type="Pfam" id="PF09394"/>
    </source>
</evidence>
<keyword evidence="2" id="KW-0789">Thiol protease inhibitor</keyword>
<keyword evidence="6" id="KW-1185">Reference proteome</keyword>
<dbReference type="GeneID" id="83058648"/>
<dbReference type="Pfam" id="PF09394">
    <property type="entry name" value="Inhibitor_I42"/>
    <property type="match status" value="1"/>
</dbReference>
<dbReference type="InterPro" id="IPR036331">
    <property type="entry name" value="Chagasin-like_sf"/>
</dbReference>
<dbReference type="GO" id="GO:0004869">
    <property type="term" value="F:cysteine-type endopeptidase inhibitor activity"/>
    <property type="evidence" value="ECO:0007669"/>
    <property type="project" value="UniProtKB-KW"/>
</dbReference>
<evidence type="ECO:0000256" key="3">
    <source>
        <dbReference type="SAM" id="SignalP"/>
    </source>
</evidence>
<dbReference type="KEGG" id="cpor:BED41_12410"/>
<dbReference type="AlphaFoldDB" id="A0A1B2I781"/>
<evidence type="ECO:0000313" key="6">
    <source>
        <dbReference type="Proteomes" id="UP000093044"/>
    </source>
</evidence>